<organism evidence="2 3">
    <name type="scientific">Methylobacterium soli</name>
    <dbReference type="NCBI Taxonomy" id="553447"/>
    <lineage>
        <taxon>Bacteria</taxon>
        <taxon>Pseudomonadati</taxon>
        <taxon>Pseudomonadota</taxon>
        <taxon>Alphaproteobacteria</taxon>
        <taxon>Hyphomicrobiales</taxon>
        <taxon>Methylobacteriaceae</taxon>
        <taxon>Methylobacterium</taxon>
    </lineage>
</organism>
<comment type="caution">
    <text evidence="2">The sequence shown here is derived from an EMBL/GenBank/DDBJ whole genome shotgun (WGS) entry which is preliminary data.</text>
</comment>
<accession>A0A6L3ST11</accession>
<sequence length="529" mass="56291">MTVYALSELNFPGALSTYANGINDAGKVIGSFSDVSGNIHGFEYNFGAFTQIDFPGSVKTDLLDINNSGQIVGTYDAAASYQSGSFKLSDSLYTKIGVKSPDGNFIGPQFTVVDINDAGNALGYLTVLSTRSSDFVATIVDENGSQISTGIQSHILPSAFNNPGIVLGKTYEKSSNYASFNNSYPVFVEDGVATKIAYQGQTSSAVGDINDSGQFVAQLGKLGFVEDGNEFSFVTYPGAASTTIQDINNLGQIVGYYTDSTGHNHAFFGTASSAPNLSLFGSVTHDVSSAGGQVFALYDGLLGRSPDSVGLEYWADQLQHGISVRDLGQRLLDSPEGQSRTGSISNSYYVQQLYQSTLNRGADDAGGSYWTDQLVHGAPRIDVAMSLVFSDEHVANMKPVFDTGLFVPNAHASDVARLYYTMLDRAPDAAGLQFWTNQLDHGGSLSGLAQGFLSTPENQAKYGSLANSAYVDALYENALGRHADADGLQFWTARLNSGTSRADLAVQLSDSAEAHTTHLSQIEQGWHLA</sequence>
<dbReference type="InterPro" id="IPR014262">
    <property type="entry name" value="HAF_rpt"/>
</dbReference>
<evidence type="ECO:0000259" key="1">
    <source>
        <dbReference type="Pfam" id="PF13946"/>
    </source>
</evidence>
<proteinExistence type="predicted"/>
<evidence type="ECO:0000313" key="2">
    <source>
        <dbReference type="EMBL" id="KAB1075902.1"/>
    </source>
</evidence>
<protein>
    <submittedName>
        <fullName evidence="2">DUF4214 domain-containing protein</fullName>
    </submittedName>
</protein>
<keyword evidence="3" id="KW-1185">Reference proteome</keyword>
<dbReference type="Pfam" id="PF13946">
    <property type="entry name" value="DUF4214"/>
    <property type="match status" value="3"/>
</dbReference>
<feature type="domain" description="DUF4214" evidence="1">
    <location>
        <begin position="329"/>
        <end position="396"/>
    </location>
</feature>
<dbReference type="Gene3D" id="1.10.3130.20">
    <property type="entry name" value="Phycobilisome linker domain"/>
    <property type="match status" value="2"/>
</dbReference>
<dbReference type="RefSeq" id="WP_151003054.1">
    <property type="nucleotide sequence ID" value="NZ_BPQY01000613.1"/>
</dbReference>
<evidence type="ECO:0000313" key="3">
    <source>
        <dbReference type="Proteomes" id="UP000474159"/>
    </source>
</evidence>
<gene>
    <name evidence="2" type="ORF">F6X53_24025</name>
</gene>
<dbReference type="EMBL" id="VZZK01000032">
    <property type="protein sequence ID" value="KAB1075902.1"/>
    <property type="molecule type" value="Genomic_DNA"/>
</dbReference>
<dbReference type="OrthoDB" id="7970799at2"/>
<dbReference type="InterPro" id="IPR025282">
    <property type="entry name" value="DUF4214"/>
</dbReference>
<feature type="domain" description="DUF4214" evidence="1">
    <location>
        <begin position="449"/>
        <end position="516"/>
    </location>
</feature>
<dbReference type="AlphaFoldDB" id="A0A6L3ST11"/>
<dbReference type="Proteomes" id="UP000474159">
    <property type="component" value="Unassembled WGS sequence"/>
</dbReference>
<dbReference type="InterPro" id="IPR038255">
    <property type="entry name" value="PBS_linker_sf"/>
</dbReference>
<reference evidence="2 3" key="1">
    <citation type="submission" date="2019-09" db="EMBL/GenBank/DDBJ databases">
        <title>YIM 48816 draft genome.</title>
        <authorList>
            <person name="Jiang L."/>
        </authorList>
    </citation>
    <scope>NUCLEOTIDE SEQUENCE [LARGE SCALE GENOMIC DNA]</scope>
    <source>
        <strain evidence="2 3">YIM 48816</strain>
    </source>
</reference>
<feature type="domain" description="DUF4214" evidence="1">
    <location>
        <begin position="295"/>
        <end position="324"/>
    </location>
</feature>
<dbReference type="NCBIfam" id="TIGR02913">
    <property type="entry name" value="HAF_rpt"/>
    <property type="match status" value="1"/>
</dbReference>
<name>A0A6L3ST11_9HYPH</name>